<proteinExistence type="predicted"/>
<name>A0ABS6XLZ0_9SPHN</name>
<evidence type="ECO:0000256" key="7">
    <source>
        <dbReference type="ARBA" id="ARBA00023170"/>
    </source>
</evidence>
<keyword evidence="8" id="KW-0325">Glycoprotein</keyword>
<keyword evidence="7" id="KW-0675">Receptor</keyword>
<dbReference type="InterPro" id="IPR001320">
    <property type="entry name" value="Iontro_rcpt_C"/>
</dbReference>
<evidence type="ECO:0000256" key="10">
    <source>
        <dbReference type="SAM" id="Phobius"/>
    </source>
</evidence>
<keyword evidence="9" id="KW-0407">Ion channel</keyword>
<dbReference type="InterPro" id="IPR001638">
    <property type="entry name" value="Solute-binding_3/MltF_N"/>
</dbReference>
<evidence type="ECO:0000313" key="15">
    <source>
        <dbReference type="Proteomes" id="UP001197214"/>
    </source>
</evidence>
<dbReference type="Pfam" id="PF00497">
    <property type="entry name" value="SBP_bac_3"/>
    <property type="match status" value="1"/>
</dbReference>
<keyword evidence="15" id="KW-1185">Reference proteome</keyword>
<keyword evidence="4 10" id="KW-1133">Transmembrane helix</keyword>
<feature type="transmembrane region" description="Helical" evidence="10">
    <location>
        <begin position="225"/>
        <end position="249"/>
    </location>
</feature>
<keyword evidence="2" id="KW-0813">Transport</keyword>
<organism evidence="14 15">
    <name type="scientific">Stakelama flava</name>
    <dbReference type="NCBI Taxonomy" id="2860338"/>
    <lineage>
        <taxon>Bacteria</taxon>
        <taxon>Pseudomonadati</taxon>
        <taxon>Pseudomonadota</taxon>
        <taxon>Alphaproteobacteria</taxon>
        <taxon>Sphingomonadales</taxon>
        <taxon>Sphingomonadaceae</taxon>
        <taxon>Stakelama</taxon>
    </lineage>
</organism>
<evidence type="ECO:0000256" key="5">
    <source>
        <dbReference type="ARBA" id="ARBA00023065"/>
    </source>
</evidence>
<gene>
    <name evidence="14" type="ORF">KY084_05905</name>
</gene>
<accession>A0ABS6XLZ0</accession>
<keyword evidence="6 10" id="KW-0472">Membrane</keyword>
<evidence type="ECO:0000259" key="12">
    <source>
        <dbReference type="SMART" id="SM00062"/>
    </source>
</evidence>
<evidence type="ECO:0000256" key="1">
    <source>
        <dbReference type="ARBA" id="ARBA00004141"/>
    </source>
</evidence>
<evidence type="ECO:0000256" key="4">
    <source>
        <dbReference type="ARBA" id="ARBA00022989"/>
    </source>
</evidence>
<protein>
    <submittedName>
        <fullName evidence="14">Transporter substrate-binding domain-containing protein</fullName>
    </submittedName>
</protein>
<comment type="subcellular location">
    <subcellularLocation>
        <location evidence="1">Membrane</location>
        <topology evidence="1">Multi-pass membrane protein</topology>
    </subcellularLocation>
</comment>
<dbReference type="SMART" id="SM00079">
    <property type="entry name" value="PBPe"/>
    <property type="match status" value="1"/>
</dbReference>
<evidence type="ECO:0000256" key="3">
    <source>
        <dbReference type="ARBA" id="ARBA00022692"/>
    </source>
</evidence>
<feature type="domain" description="Solute-binding protein family 3/N-terminal" evidence="12">
    <location>
        <begin position="50"/>
        <end position="372"/>
    </location>
</feature>
<evidence type="ECO:0000259" key="13">
    <source>
        <dbReference type="SMART" id="SM00079"/>
    </source>
</evidence>
<keyword evidence="3 10" id="KW-0812">Transmembrane</keyword>
<reference evidence="14 15" key="1">
    <citation type="submission" date="2021-07" db="EMBL/GenBank/DDBJ databases">
        <title>Stakelama flava sp. nov., a novel endophytic bacterium isolated from branch of Kandelia candel.</title>
        <authorList>
            <person name="Tuo L."/>
        </authorList>
    </citation>
    <scope>NUCLEOTIDE SEQUENCE [LARGE SCALE GENOMIC DNA]</scope>
    <source>
        <strain evidence="14 15">CBK3Z-3</strain>
    </source>
</reference>
<feature type="transmembrane region" description="Helical" evidence="10">
    <location>
        <begin position="154"/>
        <end position="180"/>
    </location>
</feature>
<comment type="caution">
    <text evidence="14">The sequence shown here is derived from an EMBL/GenBank/DDBJ whole genome shotgun (WGS) entry which is preliminary data.</text>
</comment>
<feature type="domain" description="Ionotropic glutamate receptor C-terminal" evidence="13">
    <location>
        <begin position="50"/>
        <end position="371"/>
    </location>
</feature>
<evidence type="ECO:0000256" key="2">
    <source>
        <dbReference type="ARBA" id="ARBA00022448"/>
    </source>
</evidence>
<dbReference type="Pfam" id="PF00060">
    <property type="entry name" value="Lig_chan"/>
    <property type="match status" value="1"/>
</dbReference>
<evidence type="ECO:0000313" key="14">
    <source>
        <dbReference type="EMBL" id="MBW4330406.1"/>
    </source>
</evidence>
<sequence>MVDSWTACRNICTMTHVSRSPRWCLAPLVVLLSFLAVPAFAQDAPSPAGTLTVATREAPPFVMKGDDGEWHGLAIDLWRDIARQQNLQYRIVGTDLKGMVDGVADGRYDLSIGALTVTPQREQKVDFTHPFHTTGFGIVVGKAPPSWLLLLRNFFTWSFLQAVLALLALLAVIGLLFWLAERRHNEDEFGGGTVRGIASGMWFSAVTMTTVGYGDKAPRSWAGKALALIWMFGAIIIISTFTGMIASSLTEGRLTGRISGPDDLSGSTIGSIRGSAAEDWLHDRGLGFQDEGSIAAGLKAVRDGKIDAFVYDRPLLAYLFREGDAGKGLRMVQGTFGRQDYAFALPQQSSLREPLNRALLTEIDSQQWAAKLKQVLGKE</sequence>
<feature type="signal peptide" evidence="11">
    <location>
        <begin position="1"/>
        <end position="41"/>
    </location>
</feature>
<evidence type="ECO:0000256" key="11">
    <source>
        <dbReference type="SAM" id="SignalP"/>
    </source>
</evidence>
<dbReference type="Proteomes" id="UP001197214">
    <property type="component" value="Unassembled WGS sequence"/>
</dbReference>
<evidence type="ECO:0000256" key="9">
    <source>
        <dbReference type="ARBA" id="ARBA00023303"/>
    </source>
</evidence>
<evidence type="ECO:0000256" key="6">
    <source>
        <dbReference type="ARBA" id="ARBA00023136"/>
    </source>
</evidence>
<evidence type="ECO:0000256" key="8">
    <source>
        <dbReference type="ARBA" id="ARBA00023180"/>
    </source>
</evidence>
<dbReference type="PANTHER" id="PTHR18966">
    <property type="entry name" value="IONOTROPIC GLUTAMATE RECEPTOR"/>
    <property type="match status" value="1"/>
</dbReference>
<dbReference type="RefSeq" id="WP_219237517.1">
    <property type="nucleotide sequence ID" value="NZ_JAHWZX010000004.1"/>
</dbReference>
<feature type="chain" id="PRO_5045206717" evidence="11">
    <location>
        <begin position="42"/>
        <end position="379"/>
    </location>
</feature>
<dbReference type="InterPro" id="IPR015683">
    <property type="entry name" value="Ionotropic_Glu_rcpt"/>
</dbReference>
<keyword evidence="5" id="KW-0406">Ion transport</keyword>
<dbReference type="SMART" id="SM00062">
    <property type="entry name" value="PBPb"/>
    <property type="match status" value="1"/>
</dbReference>
<dbReference type="EMBL" id="JAHWZX010000004">
    <property type="protein sequence ID" value="MBW4330406.1"/>
    <property type="molecule type" value="Genomic_DNA"/>
</dbReference>
<keyword evidence="11" id="KW-0732">Signal</keyword>
<feature type="transmembrane region" description="Helical" evidence="10">
    <location>
        <begin position="192"/>
        <end position="213"/>
    </location>
</feature>